<dbReference type="Proteomes" id="UP000663887">
    <property type="component" value="Unassembled WGS sequence"/>
</dbReference>
<proteinExistence type="predicted"/>
<feature type="transmembrane region" description="Helical" evidence="5">
    <location>
        <begin position="110"/>
        <end position="132"/>
    </location>
</feature>
<feature type="transmembrane region" description="Helical" evidence="5">
    <location>
        <begin position="138"/>
        <end position="161"/>
    </location>
</feature>
<dbReference type="AlphaFoldDB" id="A0A816YIZ5"/>
<dbReference type="InterPro" id="IPR036259">
    <property type="entry name" value="MFS_trans_sf"/>
</dbReference>
<comment type="subcellular location">
    <subcellularLocation>
        <location evidence="1">Membrane</location>
        <topology evidence="1">Multi-pass membrane protein</topology>
    </subcellularLocation>
</comment>
<evidence type="ECO:0000313" key="6">
    <source>
        <dbReference type="EMBL" id="CAF2161034.1"/>
    </source>
</evidence>
<evidence type="ECO:0000256" key="5">
    <source>
        <dbReference type="SAM" id="Phobius"/>
    </source>
</evidence>
<evidence type="ECO:0000256" key="2">
    <source>
        <dbReference type="ARBA" id="ARBA00022692"/>
    </source>
</evidence>
<dbReference type="PANTHER" id="PTHR10924">
    <property type="entry name" value="MAJOR FACILITATOR SUPERFAMILY PROTEIN-RELATED"/>
    <property type="match status" value="1"/>
</dbReference>
<keyword evidence="2 5" id="KW-0812">Transmembrane</keyword>
<evidence type="ECO:0000256" key="4">
    <source>
        <dbReference type="ARBA" id="ARBA00023136"/>
    </source>
</evidence>
<sequence>MKKKMRTISSWFGFGSSIVGIVDGLILSTIADTRRFQHTLKTFILVSLIGCLCGIVWFELCVHSLFYDKHILSFAAVTIGLSTAIAGLFSGAATPLIYEALAEIMFPLPESLSASILVQWINIISLIFLFVASNRDKLVNFLVLVVGVSCIVMVVLTRFTYRRRDEDERQRVEKEQNQAAKENNTSLRINVTINEQSYGTFD</sequence>
<feature type="transmembrane region" description="Helical" evidence="5">
    <location>
        <begin position="12"/>
        <end position="31"/>
    </location>
</feature>
<gene>
    <name evidence="6" type="ORF">XDN619_LOCUS30430</name>
</gene>
<dbReference type="InterPro" id="IPR049680">
    <property type="entry name" value="FLVCR1-2_SLC49-like"/>
</dbReference>
<accession>A0A816YIZ5</accession>
<dbReference type="EMBL" id="CAJNRG010015041">
    <property type="protein sequence ID" value="CAF2161034.1"/>
    <property type="molecule type" value="Genomic_DNA"/>
</dbReference>
<feature type="transmembrane region" description="Helical" evidence="5">
    <location>
        <begin position="72"/>
        <end position="98"/>
    </location>
</feature>
<reference evidence="6" key="1">
    <citation type="submission" date="2021-02" db="EMBL/GenBank/DDBJ databases">
        <authorList>
            <person name="Nowell W R."/>
        </authorList>
    </citation>
    <scope>NUCLEOTIDE SEQUENCE</scope>
</reference>
<organism evidence="6 7">
    <name type="scientific">Rotaria magnacalcarata</name>
    <dbReference type="NCBI Taxonomy" id="392030"/>
    <lineage>
        <taxon>Eukaryota</taxon>
        <taxon>Metazoa</taxon>
        <taxon>Spiralia</taxon>
        <taxon>Gnathifera</taxon>
        <taxon>Rotifera</taxon>
        <taxon>Eurotatoria</taxon>
        <taxon>Bdelloidea</taxon>
        <taxon>Philodinida</taxon>
        <taxon>Philodinidae</taxon>
        <taxon>Rotaria</taxon>
    </lineage>
</organism>
<dbReference type="SUPFAM" id="SSF103473">
    <property type="entry name" value="MFS general substrate transporter"/>
    <property type="match status" value="1"/>
</dbReference>
<evidence type="ECO:0000256" key="3">
    <source>
        <dbReference type="ARBA" id="ARBA00022989"/>
    </source>
</evidence>
<evidence type="ECO:0000313" key="7">
    <source>
        <dbReference type="Proteomes" id="UP000663887"/>
    </source>
</evidence>
<evidence type="ECO:0000256" key="1">
    <source>
        <dbReference type="ARBA" id="ARBA00004141"/>
    </source>
</evidence>
<keyword evidence="3 5" id="KW-1133">Transmembrane helix</keyword>
<name>A0A816YIZ5_9BILA</name>
<dbReference type="PANTHER" id="PTHR10924:SF6">
    <property type="entry name" value="SOLUTE CARRIER FAMILY 49 MEMBER A3"/>
    <property type="match status" value="1"/>
</dbReference>
<protein>
    <submittedName>
        <fullName evidence="6">Uncharacterized protein</fullName>
    </submittedName>
</protein>
<feature type="transmembrane region" description="Helical" evidence="5">
    <location>
        <begin position="43"/>
        <end position="66"/>
    </location>
</feature>
<dbReference type="GO" id="GO:0016020">
    <property type="term" value="C:membrane"/>
    <property type="evidence" value="ECO:0007669"/>
    <property type="project" value="UniProtKB-SubCell"/>
</dbReference>
<comment type="caution">
    <text evidence="6">The sequence shown here is derived from an EMBL/GenBank/DDBJ whole genome shotgun (WGS) entry which is preliminary data.</text>
</comment>
<keyword evidence="4 5" id="KW-0472">Membrane</keyword>